<dbReference type="FunFam" id="3.30.505.10:FF:000096">
    <property type="entry name" value="SH2 domain-containing protein 4B-like"/>
    <property type="match status" value="1"/>
</dbReference>
<keyword evidence="5" id="KW-1185">Reference proteome</keyword>
<evidence type="ECO:0000259" key="3">
    <source>
        <dbReference type="PROSITE" id="PS50001"/>
    </source>
</evidence>
<name>A0A8S1HMJ9_9PELO</name>
<feature type="compositionally biased region" description="Polar residues" evidence="2">
    <location>
        <begin position="221"/>
        <end position="230"/>
    </location>
</feature>
<protein>
    <recommendedName>
        <fullName evidence="3">SH2 domain-containing protein</fullName>
    </recommendedName>
</protein>
<organism evidence="4 5">
    <name type="scientific">Caenorhabditis auriculariae</name>
    <dbReference type="NCBI Taxonomy" id="2777116"/>
    <lineage>
        <taxon>Eukaryota</taxon>
        <taxon>Metazoa</taxon>
        <taxon>Ecdysozoa</taxon>
        <taxon>Nematoda</taxon>
        <taxon>Chromadorea</taxon>
        <taxon>Rhabditida</taxon>
        <taxon>Rhabditina</taxon>
        <taxon>Rhabditomorpha</taxon>
        <taxon>Rhabditoidea</taxon>
        <taxon>Rhabditidae</taxon>
        <taxon>Peloderinae</taxon>
        <taxon>Caenorhabditis</taxon>
    </lineage>
</organism>
<dbReference type="PRINTS" id="PR00401">
    <property type="entry name" value="SH2DOMAIN"/>
</dbReference>
<comment type="caution">
    <text evidence="4">The sequence shown here is derived from an EMBL/GenBank/DDBJ whole genome shotgun (WGS) entry which is preliminary data.</text>
</comment>
<dbReference type="InterPro" id="IPR036860">
    <property type="entry name" value="SH2_dom_sf"/>
</dbReference>
<feature type="compositionally biased region" description="Polar residues" evidence="2">
    <location>
        <begin position="183"/>
        <end position="192"/>
    </location>
</feature>
<dbReference type="PROSITE" id="PS50001">
    <property type="entry name" value="SH2"/>
    <property type="match status" value="1"/>
</dbReference>
<dbReference type="Pfam" id="PF00017">
    <property type="entry name" value="SH2"/>
    <property type="match status" value="1"/>
</dbReference>
<dbReference type="SMART" id="SM00252">
    <property type="entry name" value="SH2"/>
    <property type="match status" value="1"/>
</dbReference>
<dbReference type="GO" id="GO:0005737">
    <property type="term" value="C:cytoplasm"/>
    <property type="evidence" value="ECO:0007669"/>
    <property type="project" value="TreeGrafter"/>
</dbReference>
<sequence>MSILSEILSTGHVDKELLDALDDEQKQLLFCQMRAEQVRKWQAAEEELERDGPPFRPPKKKSLKWLKGTDGEVWVWVMGEHSTDRSIEEILDEEARHQAHALAVRELGDVADANAKIGEFDEDALMAQLGNFRIGGTDSIEDDSMDSNNLLLFQPPRPSVYSNANGGHINGNGNVPNEQVTSAKVSSYTVPQPQKAEVRGQRPPLLPKPQPQFAQPQPFPSTSTNSNDGLSLQGVRMRPGRGIGGKAEEVQKRESEIFQSLQEHREKMKREAEAGEARRQAEWEDQQRKAREADAAMREMAQKAREQHRQLIRTSTSILPALKDTKATSLREAIKNLPRPPRPKSRSAIVEWFKREELRRGTGLDPKTKAPAPWFHGIISRQDAENLLLGKPTGSYLVRVSERIWGYTVSYVVGDGTFKHFLVEKISQGYQFLGTNQVVHDQLFDLVSYHETAPITAKGGEVLKWAVGQAVRPADFSDLLPEPSVLSNPFGRYPVGRF</sequence>
<dbReference type="SUPFAM" id="SSF55550">
    <property type="entry name" value="SH2 domain"/>
    <property type="match status" value="1"/>
</dbReference>
<feature type="region of interest" description="Disordered" evidence="2">
    <location>
        <begin position="183"/>
        <end position="252"/>
    </location>
</feature>
<dbReference type="PANTHER" id="PTHR14388">
    <property type="entry name" value="T CELL-SPECIFIC ADAPTER PROTEIN TSAD"/>
    <property type="match status" value="1"/>
</dbReference>
<dbReference type="Gene3D" id="3.30.505.10">
    <property type="entry name" value="SH2 domain"/>
    <property type="match status" value="1"/>
</dbReference>
<evidence type="ECO:0000313" key="4">
    <source>
        <dbReference type="EMBL" id="CAD6197109.1"/>
    </source>
</evidence>
<evidence type="ECO:0000313" key="5">
    <source>
        <dbReference type="Proteomes" id="UP000835052"/>
    </source>
</evidence>
<evidence type="ECO:0000256" key="2">
    <source>
        <dbReference type="SAM" id="MobiDB-lite"/>
    </source>
</evidence>
<reference evidence="4" key="1">
    <citation type="submission" date="2020-10" db="EMBL/GenBank/DDBJ databases">
        <authorList>
            <person name="Kikuchi T."/>
        </authorList>
    </citation>
    <scope>NUCLEOTIDE SEQUENCE</scope>
    <source>
        <strain evidence="4">NKZ352</strain>
    </source>
</reference>
<gene>
    <name evidence="4" type="ORF">CAUJ_LOCUS13018</name>
</gene>
<proteinExistence type="predicted"/>
<evidence type="ECO:0000256" key="1">
    <source>
        <dbReference type="PROSITE-ProRule" id="PRU00191"/>
    </source>
</evidence>
<accession>A0A8S1HMJ9</accession>
<dbReference type="InterPro" id="IPR000980">
    <property type="entry name" value="SH2"/>
</dbReference>
<keyword evidence="1" id="KW-0727">SH2 domain</keyword>
<feature type="region of interest" description="Disordered" evidence="2">
    <location>
        <begin position="159"/>
        <end position="178"/>
    </location>
</feature>
<dbReference type="OrthoDB" id="10003345at2759"/>
<dbReference type="AlphaFoldDB" id="A0A8S1HMJ9"/>
<feature type="compositionally biased region" description="Low complexity" evidence="2">
    <location>
        <begin position="163"/>
        <end position="177"/>
    </location>
</feature>
<dbReference type="EMBL" id="CAJGYM010000086">
    <property type="protein sequence ID" value="CAD6197109.1"/>
    <property type="molecule type" value="Genomic_DNA"/>
</dbReference>
<dbReference type="Proteomes" id="UP000835052">
    <property type="component" value="Unassembled WGS sequence"/>
</dbReference>
<feature type="domain" description="SH2" evidence="3">
    <location>
        <begin position="374"/>
        <end position="467"/>
    </location>
</feature>
<dbReference type="PANTHER" id="PTHR14388:SF17">
    <property type="entry name" value="SH2 DOMAIN-CONTAINING PROTEIN"/>
    <property type="match status" value="1"/>
</dbReference>